<dbReference type="Gene3D" id="1.20.140.50">
    <property type="entry name" value="alix/aip1 like domains"/>
    <property type="match status" value="1"/>
</dbReference>
<dbReference type="Gene3D" id="1.20.120.560">
    <property type="entry name" value="alix/aip1 in complex with the ypdl late domain"/>
    <property type="match status" value="1"/>
</dbReference>
<dbReference type="PANTHER" id="PTHR23030">
    <property type="entry name" value="PCD6 INTERACTING PROTEIN-RELATED"/>
    <property type="match status" value="1"/>
</dbReference>
<protein>
    <recommendedName>
        <fullName evidence="2">BRO1 domain-containing protein</fullName>
    </recommendedName>
</protein>
<reference evidence="3" key="1">
    <citation type="submission" date="2021-01" db="UniProtKB">
        <authorList>
            <consortium name="EnsemblMetazoa"/>
        </authorList>
    </citation>
    <scope>IDENTIFICATION</scope>
</reference>
<dbReference type="FunCoup" id="A0A7M7JM85">
    <property type="interactions" value="1763"/>
</dbReference>
<proteinExistence type="predicted"/>
<accession>A0A7M7JM85</accession>
<feature type="compositionally biased region" description="Pro residues" evidence="1">
    <location>
        <begin position="801"/>
        <end position="812"/>
    </location>
</feature>
<evidence type="ECO:0000256" key="1">
    <source>
        <dbReference type="SAM" id="MobiDB-lite"/>
    </source>
</evidence>
<dbReference type="CTD" id="43330"/>
<evidence type="ECO:0000313" key="4">
    <source>
        <dbReference type="Proteomes" id="UP000594260"/>
    </source>
</evidence>
<dbReference type="Pfam" id="PF13949">
    <property type="entry name" value="ALIX_LYPXL_bnd"/>
    <property type="match status" value="1"/>
</dbReference>
<feature type="domain" description="BRO1" evidence="2">
    <location>
        <begin position="3"/>
        <end position="402"/>
    </location>
</feature>
<feature type="region of interest" description="Disordered" evidence="1">
    <location>
        <begin position="797"/>
        <end position="834"/>
    </location>
</feature>
<dbReference type="PANTHER" id="PTHR23030:SF39">
    <property type="entry name" value="PROGRAMMED CELL DEATH 6-INTERACTING PROTEIN"/>
    <property type="match status" value="1"/>
</dbReference>
<dbReference type="GeneID" id="111247474"/>
<dbReference type="SMART" id="SM01041">
    <property type="entry name" value="BRO1"/>
    <property type="match status" value="1"/>
</dbReference>
<dbReference type="Gene3D" id="1.25.40.280">
    <property type="entry name" value="alix/aip1 like domains"/>
    <property type="match status" value="1"/>
</dbReference>
<dbReference type="AlphaFoldDB" id="A0A7M7JM85"/>
<dbReference type="Pfam" id="PF03097">
    <property type="entry name" value="BRO1"/>
    <property type="match status" value="1"/>
</dbReference>
<dbReference type="KEGG" id="vde:111247474"/>
<dbReference type="EnsemblMetazoa" id="XM_022798414">
    <property type="protein sequence ID" value="XP_022654149"/>
    <property type="gene ID" value="LOC111247474"/>
</dbReference>
<dbReference type="GO" id="GO:0005768">
    <property type="term" value="C:endosome"/>
    <property type="evidence" value="ECO:0007669"/>
    <property type="project" value="TreeGrafter"/>
</dbReference>
<dbReference type="RefSeq" id="XP_022654149.1">
    <property type="nucleotide sequence ID" value="XM_022798414.1"/>
</dbReference>
<dbReference type="InterPro" id="IPR025304">
    <property type="entry name" value="ALIX_V_dom"/>
</dbReference>
<keyword evidence="4" id="KW-1185">Reference proteome</keyword>
<dbReference type="OrthoDB" id="2141925at2759"/>
<dbReference type="OMA" id="VSHAEEM"/>
<evidence type="ECO:0000259" key="2">
    <source>
        <dbReference type="PROSITE" id="PS51180"/>
    </source>
</evidence>
<organism evidence="3 4">
    <name type="scientific">Varroa destructor</name>
    <name type="common">Honeybee mite</name>
    <dbReference type="NCBI Taxonomy" id="109461"/>
    <lineage>
        <taxon>Eukaryota</taxon>
        <taxon>Metazoa</taxon>
        <taxon>Ecdysozoa</taxon>
        <taxon>Arthropoda</taxon>
        <taxon>Chelicerata</taxon>
        <taxon>Arachnida</taxon>
        <taxon>Acari</taxon>
        <taxon>Parasitiformes</taxon>
        <taxon>Mesostigmata</taxon>
        <taxon>Gamasina</taxon>
        <taxon>Dermanyssoidea</taxon>
        <taxon>Varroidae</taxon>
        <taxon>Varroa</taxon>
    </lineage>
</organism>
<dbReference type="InParanoid" id="A0A7M7JM85"/>
<dbReference type="GO" id="GO:0000281">
    <property type="term" value="P:mitotic cytokinesis"/>
    <property type="evidence" value="ECO:0007669"/>
    <property type="project" value="TreeGrafter"/>
</dbReference>
<dbReference type="Proteomes" id="UP000594260">
    <property type="component" value="Unplaced"/>
</dbReference>
<dbReference type="InterPro" id="IPR004328">
    <property type="entry name" value="BRO1_dom"/>
</dbReference>
<sequence length="834" mass="92961">MAGYIAIPLKKTSEVDLIKPLTQVFSSLYTGKDEQQEYQAALQTLNSMRKNATWRTLDKHQSSVDAMSTYYDQLVSLESKVPAHDVQIPFKWKDAFDKGGFFGSSSSLTLMCLGYEKSCILFNYGAMLSQIAASQGADTTDDECLKTSTKYFQMAAGVYHYLRSSAQTITQDSLTADLHPDTLTVLYTLCVAQAQECFYHKAAKDGKRDVLLAQIASQCEELYTDANKLMSREQLRGLWDREWFTIVQLKEAAFRAVTQYHKAMSARAEKEVGEELARLQVALDNFKIVQTKKGQMTSIQIGDHFLDIQRRANRYYEETKKDNDFIYHARIPEVKQLCTIKPAVLAKAIALSSPLTQGDKREDLFESLLPVSVSQGCQKVEAKKSEVVNEEIGRLKQATQLLNGVLASLNLPAAIEDVPGGAQLPPSIQQKAQEIRSKGGIKALEDKMNELGPQLQRNREIIDESQRMLDDEEQSDTIMKNQFKEKWTRLPSSKLNQTMRETVNKYRSVIDKAVVADQVVQEKFQKFRYSIVLLGGSENELSGNIPQGSTGTACTTAPEVTTLRKLMREVDRLTSEREVIEFELKSATVNIKQQFLQAMQADGAINEAAMTAEALGQALGALQQRVRESLSTQESLISQIQSAHQEFTRRIGGGGDKREDMLKNLAAAHSAFNEIMGNLDEGLKFYGELTNLLLNHQTKVNDFCFARKTEKEELVKDLTKTLAEAASLPAGSLPPTQPVYQASQTPKLAPTSSAPASSPTTAPLPYPNQPTGMPQPAYTYPYPAGYPMYQVPMPTGYNPYSMPPGYQPPQPPQNYAAFVQQYPTEAYKQPPPPQ</sequence>
<feature type="compositionally biased region" description="Low complexity" evidence="1">
    <location>
        <begin position="745"/>
        <end position="761"/>
    </location>
</feature>
<dbReference type="InterPro" id="IPR038499">
    <property type="entry name" value="BRO1_sf"/>
</dbReference>
<dbReference type="PROSITE" id="PS51180">
    <property type="entry name" value="BRO1"/>
    <property type="match status" value="1"/>
</dbReference>
<name>A0A7M7JM85_VARDE</name>
<evidence type="ECO:0000313" key="3">
    <source>
        <dbReference type="EnsemblMetazoa" id="XP_022654149"/>
    </source>
</evidence>
<feature type="region of interest" description="Disordered" evidence="1">
    <location>
        <begin position="728"/>
        <end position="770"/>
    </location>
</feature>